<keyword evidence="4" id="KW-0812">Transmembrane</keyword>
<keyword evidence="1" id="KW-0808">Transferase</keyword>
<dbReference type="Pfam" id="PF02518">
    <property type="entry name" value="HATPase_c"/>
    <property type="match status" value="1"/>
</dbReference>
<feature type="domain" description="Histidine kinase/HSP90-like ATPase" evidence="5">
    <location>
        <begin position="310"/>
        <end position="413"/>
    </location>
</feature>
<reference evidence="6 7" key="1">
    <citation type="submission" date="2019-02" db="EMBL/GenBank/DDBJ databases">
        <title>Sequencing the genomes of 1000 actinobacteria strains.</title>
        <authorList>
            <person name="Klenk H.-P."/>
        </authorList>
    </citation>
    <scope>NUCLEOTIDE SEQUENCE [LARGE SCALE GENOMIC DNA]</scope>
    <source>
        <strain evidence="6 7">DSM 18319</strain>
    </source>
</reference>
<keyword evidence="2 6" id="KW-0418">Kinase</keyword>
<dbReference type="PANTHER" id="PTHR24421:SF61">
    <property type="entry name" value="OXYGEN SENSOR HISTIDINE KINASE NREB"/>
    <property type="match status" value="1"/>
</dbReference>
<dbReference type="OrthoDB" id="4881511at2"/>
<evidence type="ECO:0000256" key="3">
    <source>
        <dbReference type="ARBA" id="ARBA00023012"/>
    </source>
</evidence>
<proteinExistence type="predicted"/>
<gene>
    <name evidence="6" type="ORF">EV379_2652</name>
</gene>
<feature type="transmembrane region" description="Helical" evidence="4">
    <location>
        <begin position="141"/>
        <end position="159"/>
    </location>
</feature>
<feature type="transmembrane region" description="Helical" evidence="4">
    <location>
        <begin position="58"/>
        <end position="79"/>
    </location>
</feature>
<evidence type="ECO:0000259" key="5">
    <source>
        <dbReference type="Pfam" id="PF02518"/>
    </source>
</evidence>
<dbReference type="RefSeq" id="WP_130506518.1">
    <property type="nucleotide sequence ID" value="NZ_SHLC01000001.1"/>
</dbReference>
<organism evidence="6 7">
    <name type="scientific">Microterricola gilva</name>
    <dbReference type="NCBI Taxonomy" id="393267"/>
    <lineage>
        <taxon>Bacteria</taxon>
        <taxon>Bacillati</taxon>
        <taxon>Actinomycetota</taxon>
        <taxon>Actinomycetes</taxon>
        <taxon>Micrococcales</taxon>
        <taxon>Microbacteriaceae</taxon>
        <taxon>Microterricola</taxon>
    </lineage>
</organism>
<evidence type="ECO:0000256" key="2">
    <source>
        <dbReference type="ARBA" id="ARBA00022777"/>
    </source>
</evidence>
<dbReference type="GO" id="GO:0000160">
    <property type="term" value="P:phosphorelay signal transduction system"/>
    <property type="evidence" value="ECO:0007669"/>
    <property type="project" value="UniProtKB-KW"/>
</dbReference>
<dbReference type="EMBL" id="SHLC01000001">
    <property type="protein sequence ID" value="RZU66298.1"/>
    <property type="molecule type" value="Genomic_DNA"/>
</dbReference>
<evidence type="ECO:0000313" key="7">
    <source>
        <dbReference type="Proteomes" id="UP000291483"/>
    </source>
</evidence>
<evidence type="ECO:0000256" key="4">
    <source>
        <dbReference type="SAM" id="Phobius"/>
    </source>
</evidence>
<dbReference type="SUPFAM" id="SSF55874">
    <property type="entry name" value="ATPase domain of HSP90 chaperone/DNA topoisomerase II/histidine kinase"/>
    <property type="match status" value="1"/>
</dbReference>
<keyword evidence="7" id="KW-1185">Reference proteome</keyword>
<feature type="transmembrane region" description="Helical" evidence="4">
    <location>
        <begin position="26"/>
        <end position="46"/>
    </location>
</feature>
<feature type="transmembrane region" description="Helical" evidence="4">
    <location>
        <begin position="117"/>
        <end position="134"/>
    </location>
</feature>
<dbReference type="Gene3D" id="3.30.565.10">
    <property type="entry name" value="Histidine kinase-like ATPase, C-terminal domain"/>
    <property type="match status" value="1"/>
</dbReference>
<keyword evidence="4" id="KW-1133">Transmembrane helix</keyword>
<sequence length="418" mass="44252">MTELAPRVPFRENYLRLKPGPTQLRLMRMTAGAVGLGALVFGALAIGPFSEQHPGGPGPAAILSFVVLLGLPIVIGAVGSWAPLPVLPVLAACEAAALLAVLVLWPIVHGGPHHDGMPWPLGISAMPIVCMALVMRGLFVWCYLGVVGVLTVLVTFAGSPGQEPLLIAVQTGVYASSFAAIFVGLVLVGLESAEHLDRLQEAERLNTARSAARQARESERARFDGLIHDGVISTLLMAGRSERLSADQVRQAEDTLAQLERIGAEPHLTDLVTPELLLGRLRRLAALYRIPIDVTLVSDRLTVPAPAAEALLAACGEAVRNSIEHAAGEPAEPVGTAVPGDAGARHIERRIEVRASDDAVTIGVRDDGIGFEPSQVRPERLGVSRSIRGRMNELPGGYAVIDSRPGSGTVVMLGWVRR</sequence>
<dbReference type="InterPro" id="IPR050482">
    <property type="entry name" value="Sensor_HK_TwoCompSys"/>
</dbReference>
<comment type="caution">
    <text evidence="6">The sequence shown here is derived from an EMBL/GenBank/DDBJ whole genome shotgun (WGS) entry which is preliminary data.</text>
</comment>
<keyword evidence="4" id="KW-0472">Membrane</keyword>
<accession>A0A4Q8AP03</accession>
<feature type="transmembrane region" description="Helical" evidence="4">
    <location>
        <begin position="86"/>
        <end position="105"/>
    </location>
</feature>
<dbReference type="InterPro" id="IPR003594">
    <property type="entry name" value="HATPase_dom"/>
</dbReference>
<dbReference type="InterPro" id="IPR036890">
    <property type="entry name" value="HATPase_C_sf"/>
</dbReference>
<dbReference type="AlphaFoldDB" id="A0A4Q8AP03"/>
<name>A0A4Q8AP03_9MICO</name>
<feature type="transmembrane region" description="Helical" evidence="4">
    <location>
        <begin position="165"/>
        <end position="190"/>
    </location>
</feature>
<protein>
    <submittedName>
        <fullName evidence="6">Signal transduction histidine kinase</fullName>
    </submittedName>
</protein>
<evidence type="ECO:0000313" key="6">
    <source>
        <dbReference type="EMBL" id="RZU66298.1"/>
    </source>
</evidence>
<dbReference type="GO" id="GO:0016301">
    <property type="term" value="F:kinase activity"/>
    <property type="evidence" value="ECO:0007669"/>
    <property type="project" value="UniProtKB-KW"/>
</dbReference>
<dbReference type="PANTHER" id="PTHR24421">
    <property type="entry name" value="NITRATE/NITRITE SENSOR PROTEIN NARX-RELATED"/>
    <property type="match status" value="1"/>
</dbReference>
<keyword evidence="3" id="KW-0902">Two-component regulatory system</keyword>
<dbReference type="Proteomes" id="UP000291483">
    <property type="component" value="Unassembled WGS sequence"/>
</dbReference>
<evidence type="ECO:0000256" key="1">
    <source>
        <dbReference type="ARBA" id="ARBA00022679"/>
    </source>
</evidence>